<feature type="compositionally biased region" description="Polar residues" evidence="1">
    <location>
        <begin position="522"/>
        <end position="538"/>
    </location>
</feature>
<evidence type="ECO:0000313" key="2">
    <source>
        <dbReference type="EMBL" id="EPQ50409.1"/>
    </source>
</evidence>
<feature type="compositionally biased region" description="Basic and acidic residues" evidence="1">
    <location>
        <begin position="352"/>
        <end position="377"/>
    </location>
</feature>
<dbReference type="OrthoDB" id="3262296at2759"/>
<accession>S7RDA5</accession>
<feature type="compositionally biased region" description="Polar residues" evidence="1">
    <location>
        <begin position="147"/>
        <end position="165"/>
    </location>
</feature>
<keyword evidence="3" id="KW-1185">Reference proteome</keyword>
<feature type="compositionally biased region" description="Basic residues" evidence="1">
    <location>
        <begin position="317"/>
        <end position="327"/>
    </location>
</feature>
<dbReference type="Proteomes" id="UP000030669">
    <property type="component" value="Unassembled WGS sequence"/>
</dbReference>
<feature type="compositionally biased region" description="Low complexity" evidence="1">
    <location>
        <begin position="180"/>
        <end position="194"/>
    </location>
</feature>
<evidence type="ECO:0000256" key="1">
    <source>
        <dbReference type="SAM" id="MobiDB-lite"/>
    </source>
</evidence>
<feature type="compositionally biased region" description="Polar residues" evidence="1">
    <location>
        <begin position="1007"/>
        <end position="1016"/>
    </location>
</feature>
<dbReference type="HOGENOM" id="CLU_276350_0_0_1"/>
<dbReference type="KEGG" id="gtr:GLOTRDRAFT_141510"/>
<evidence type="ECO:0000313" key="3">
    <source>
        <dbReference type="Proteomes" id="UP000030669"/>
    </source>
</evidence>
<feature type="region of interest" description="Disordered" evidence="1">
    <location>
        <begin position="569"/>
        <end position="672"/>
    </location>
</feature>
<dbReference type="OMA" id="GMNFIFF"/>
<protein>
    <submittedName>
        <fullName evidence="2">Uncharacterized protein</fullName>
    </submittedName>
</protein>
<dbReference type="EMBL" id="KB469316">
    <property type="protein sequence ID" value="EPQ50409.1"/>
    <property type="molecule type" value="Genomic_DNA"/>
</dbReference>
<feature type="region of interest" description="Disordered" evidence="1">
    <location>
        <begin position="513"/>
        <end position="556"/>
    </location>
</feature>
<feature type="compositionally biased region" description="Low complexity" evidence="1">
    <location>
        <begin position="606"/>
        <end position="617"/>
    </location>
</feature>
<feature type="region of interest" description="Disordered" evidence="1">
    <location>
        <begin position="220"/>
        <end position="284"/>
    </location>
</feature>
<feature type="region of interest" description="Disordered" evidence="1">
    <location>
        <begin position="305"/>
        <end position="464"/>
    </location>
</feature>
<dbReference type="GeneID" id="19304793"/>
<sequence>MQAARNDVNLSTLQLSSSTVEHATIAPARTASWVRNHSSANVYRAPSQDQRLVPSMYLKDEEEDRRTIASLPPRMLMKYGDGRPDEIISAEYYINGRNTRRVKQANGHGTQVRPAKRLPTTNVHAPPMQQSVSHPPSTSRHPHPSSYNTLPRHTSQRRPASTISNDPLPVPPPGFSKSLSESSNGRSHVRSSSVPFPNGHQLGNTLDTRFLESRSVGGDGIGAGSNAGVPASILESTVGGGRQGRRRGAGRPGHARMASDSGPRVDPQSFGNPIDGPASVTAGNVNANEDKASVAGTEVTNGWYLLPSSSQLPSARRQPRPQNRRTLTKPPPGSGGSRRSRSQSVSSTNSAKGKEREKSPVSPMQKEKGKGKEKEKPLPVPPASSSPNINPGPPPSNSSFANMSMSMSRDLQNQPGPEQKPQHRARAFSSPSVPTFGLGFGRRRASEGQINDAEGKGSGRGRPFFRRFFTTSLDRARAMEDVEAARAPNPNSSHGSHRKLVKSRPGLGAIPGFGPEAGPAMSNGTAHSQATSNATGHSQALERPGMRPRSYSLDSGSFVMMSPPSTVANLHQRWRGPPTTVAPSTYNGSEYMYPQRPPREGPLQHSMMSMAGAMSDSGHGHTANGANAMRSPNPAAAPPNPSTSHGRSHSAAQTQQPMSVAKPPSRAPSIQSAHRVPFTARDYDVHPWKSATKLSHLGFVVRGVAADCEAAPGSVVVSQIHHASTAVSLTGGVAQEWIRRRKGSEGQAKADEAPVATNDALPPGSPGEAGSESLSRPEAVRSNSSDHIGRAARQSLDAVPAPSSTFVPRGSNGTPPGATVSRSSSQQYSRTNPSPQDPGPSNQPGTRSYSAQRAKGPSRSDFERLYTTTVPTPPPKDVAAPSANGSRYTASIGPVDTDSRFPRPSRGPVARSVAAEKPKTSSRQDQVTGTGRPPVPTSQHPWDPTMRPHFYEDRSRKSIGGASQVSWNMKPITITRPPDGISQAQTTYYSYASPQAAAQGHLEASRQHVNGTSRSATHPPPSASATVNGVHASVGAPQLQAFSSAYPQAHAPRGMHQHSPSAPSNYSYSYAGSVTERPANGNGFASGTPELQAQEDFEPPVIPSPSSKSPFFKRLFASGAKGKGMEPGTSDSDESKKAKKTRGLSAESAAWR</sequence>
<proteinExistence type="predicted"/>
<feature type="region of interest" description="Disordered" evidence="1">
    <location>
        <begin position="99"/>
        <end position="204"/>
    </location>
</feature>
<feature type="region of interest" description="Disordered" evidence="1">
    <location>
        <begin position="740"/>
        <end position="963"/>
    </location>
</feature>
<feature type="region of interest" description="Disordered" evidence="1">
    <location>
        <begin position="1077"/>
        <end position="1152"/>
    </location>
</feature>
<feature type="compositionally biased region" description="Low complexity" evidence="1">
    <location>
        <begin position="397"/>
        <end position="408"/>
    </location>
</feature>
<feature type="compositionally biased region" description="Polar residues" evidence="1">
    <location>
        <begin position="802"/>
        <end position="851"/>
    </location>
</feature>
<feature type="compositionally biased region" description="Pro residues" evidence="1">
    <location>
        <begin position="378"/>
        <end position="396"/>
    </location>
</feature>
<organism evidence="2 3">
    <name type="scientific">Gloeophyllum trabeum (strain ATCC 11539 / FP-39264 / Madison 617)</name>
    <name type="common">Brown rot fungus</name>
    <dbReference type="NCBI Taxonomy" id="670483"/>
    <lineage>
        <taxon>Eukaryota</taxon>
        <taxon>Fungi</taxon>
        <taxon>Dikarya</taxon>
        <taxon>Basidiomycota</taxon>
        <taxon>Agaricomycotina</taxon>
        <taxon>Agaricomycetes</taxon>
        <taxon>Gloeophyllales</taxon>
        <taxon>Gloeophyllaceae</taxon>
        <taxon>Gloeophyllum</taxon>
    </lineage>
</organism>
<name>S7RDA5_GLOTA</name>
<dbReference type="RefSeq" id="XP_007871123.1">
    <property type="nucleotide sequence ID" value="XM_007872932.1"/>
</dbReference>
<reference evidence="2 3" key="1">
    <citation type="journal article" date="2012" name="Science">
        <title>The Paleozoic origin of enzymatic lignin decomposition reconstructed from 31 fungal genomes.</title>
        <authorList>
            <person name="Floudas D."/>
            <person name="Binder M."/>
            <person name="Riley R."/>
            <person name="Barry K."/>
            <person name="Blanchette R.A."/>
            <person name="Henrissat B."/>
            <person name="Martinez A.T."/>
            <person name="Otillar R."/>
            <person name="Spatafora J.W."/>
            <person name="Yadav J.S."/>
            <person name="Aerts A."/>
            <person name="Benoit I."/>
            <person name="Boyd A."/>
            <person name="Carlson A."/>
            <person name="Copeland A."/>
            <person name="Coutinho P.M."/>
            <person name="de Vries R.P."/>
            <person name="Ferreira P."/>
            <person name="Findley K."/>
            <person name="Foster B."/>
            <person name="Gaskell J."/>
            <person name="Glotzer D."/>
            <person name="Gorecki P."/>
            <person name="Heitman J."/>
            <person name="Hesse C."/>
            <person name="Hori C."/>
            <person name="Igarashi K."/>
            <person name="Jurgens J.A."/>
            <person name="Kallen N."/>
            <person name="Kersten P."/>
            <person name="Kohler A."/>
            <person name="Kuees U."/>
            <person name="Kumar T.K.A."/>
            <person name="Kuo A."/>
            <person name="LaButti K."/>
            <person name="Larrondo L.F."/>
            <person name="Lindquist E."/>
            <person name="Ling A."/>
            <person name="Lombard V."/>
            <person name="Lucas S."/>
            <person name="Lundell T."/>
            <person name="Martin R."/>
            <person name="McLaughlin D.J."/>
            <person name="Morgenstern I."/>
            <person name="Morin E."/>
            <person name="Murat C."/>
            <person name="Nagy L.G."/>
            <person name="Nolan M."/>
            <person name="Ohm R.A."/>
            <person name="Patyshakuliyeva A."/>
            <person name="Rokas A."/>
            <person name="Ruiz-Duenas F.J."/>
            <person name="Sabat G."/>
            <person name="Salamov A."/>
            <person name="Samejima M."/>
            <person name="Schmutz J."/>
            <person name="Slot J.C."/>
            <person name="St John F."/>
            <person name="Stenlid J."/>
            <person name="Sun H."/>
            <person name="Sun S."/>
            <person name="Syed K."/>
            <person name="Tsang A."/>
            <person name="Wiebenga A."/>
            <person name="Young D."/>
            <person name="Pisabarro A."/>
            <person name="Eastwood D.C."/>
            <person name="Martin F."/>
            <person name="Cullen D."/>
            <person name="Grigoriev I.V."/>
            <person name="Hibbett D.S."/>
        </authorList>
    </citation>
    <scope>NUCLEOTIDE SEQUENCE [LARGE SCALE GENOMIC DNA]</scope>
    <source>
        <strain evidence="2 3">ATCC 11539</strain>
    </source>
</reference>
<feature type="region of interest" description="Disordered" evidence="1">
    <location>
        <begin position="480"/>
        <end position="500"/>
    </location>
</feature>
<feature type="region of interest" description="Disordered" evidence="1">
    <location>
        <begin position="999"/>
        <end position="1028"/>
    </location>
</feature>
<gene>
    <name evidence="2" type="ORF">GLOTRDRAFT_141510</name>
</gene>
<dbReference type="AlphaFoldDB" id="S7RDA5"/>